<accession>A0A6A6EYK7</accession>
<evidence type="ECO:0000313" key="4">
    <source>
        <dbReference type="Proteomes" id="UP000799539"/>
    </source>
</evidence>
<evidence type="ECO:0000256" key="2">
    <source>
        <dbReference type="SAM" id="SignalP"/>
    </source>
</evidence>
<evidence type="ECO:0000256" key="1">
    <source>
        <dbReference type="SAM" id="MobiDB-lite"/>
    </source>
</evidence>
<protein>
    <submittedName>
        <fullName evidence="3">Uncharacterized protein</fullName>
    </submittedName>
</protein>
<keyword evidence="4" id="KW-1185">Reference proteome</keyword>
<gene>
    <name evidence="3" type="ORF">CERZMDRAFT_103228</name>
</gene>
<feature type="chain" id="PRO_5025337835" evidence="2">
    <location>
        <begin position="27"/>
        <end position="310"/>
    </location>
</feature>
<reference evidence="3" key="1">
    <citation type="journal article" date="2020" name="Stud. Mycol.">
        <title>101 Dothideomycetes genomes: a test case for predicting lifestyles and emergence of pathogens.</title>
        <authorList>
            <person name="Haridas S."/>
            <person name="Albert R."/>
            <person name="Binder M."/>
            <person name="Bloem J."/>
            <person name="Labutti K."/>
            <person name="Salamov A."/>
            <person name="Andreopoulos B."/>
            <person name="Baker S."/>
            <person name="Barry K."/>
            <person name="Bills G."/>
            <person name="Bluhm B."/>
            <person name="Cannon C."/>
            <person name="Castanera R."/>
            <person name="Culley D."/>
            <person name="Daum C."/>
            <person name="Ezra D."/>
            <person name="Gonzalez J."/>
            <person name="Henrissat B."/>
            <person name="Kuo A."/>
            <person name="Liang C."/>
            <person name="Lipzen A."/>
            <person name="Lutzoni F."/>
            <person name="Magnuson J."/>
            <person name="Mondo S."/>
            <person name="Nolan M."/>
            <person name="Ohm R."/>
            <person name="Pangilinan J."/>
            <person name="Park H.-J."/>
            <person name="Ramirez L."/>
            <person name="Alfaro M."/>
            <person name="Sun H."/>
            <person name="Tritt A."/>
            <person name="Yoshinaga Y."/>
            <person name="Zwiers L.-H."/>
            <person name="Turgeon B."/>
            <person name="Goodwin S."/>
            <person name="Spatafora J."/>
            <person name="Crous P."/>
            <person name="Grigoriev I."/>
        </authorList>
    </citation>
    <scope>NUCLEOTIDE SEQUENCE</scope>
    <source>
        <strain evidence="3">SCOH1-5</strain>
    </source>
</reference>
<dbReference type="AlphaFoldDB" id="A0A6A6EYK7"/>
<feature type="region of interest" description="Disordered" evidence="1">
    <location>
        <begin position="283"/>
        <end position="310"/>
    </location>
</feature>
<dbReference type="EMBL" id="ML992717">
    <property type="protein sequence ID" value="KAF2206562.1"/>
    <property type="molecule type" value="Genomic_DNA"/>
</dbReference>
<evidence type="ECO:0000313" key="3">
    <source>
        <dbReference type="EMBL" id="KAF2206562.1"/>
    </source>
</evidence>
<organism evidence="3 4">
    <name type="scientific">Cercospora zeae-maydis SCOH1-5</name>
    <dbReference type="NCBI Taxonomy" id="717836"/>
    <lineage>
        <taxon>Eukaryota</taxon>
        <taxon>Fungi</taxon>
        <taxon>Dikarya</taxon>
        <taxon>Ascomycota</taxon>
        <taxon>Pezizomycotina</taxon>
        <taxon>Dothideomycetes</taxon>
        <taxon>Dothideomycetidae</taxon>
        <taxon>Mycosphaerellales</taxon>
        <taxon>Mycosphaerellaceae</taxon>
        <taxon>Cercospora</taxon>
    </lineage>
</organism>
<proteinExistence type="predicted"/>
<feature type="signal peptide" evidence="2">
    <location>
        <begin position="1"/>
        <end position="26"/>
    </location>
</feature>
<name>A0A6A6EYK7_9PEZI</name>
<dbReference type="Proteomes" id="UP000799539">
    <property type="component" value="Unassembled WGS sequence"/>
</dbReference>
<sequence length="310" mass="35151">MTSRTKLTLLVSVVSQLLCLSAGLDAEQLVRRRQPKLTGELVPQFLSIPDDRHRAHQQRASDLISPPVAATIALRTFLCSTEDSHVRPPVVSDTILPSALRQSWQGRDEVKTVDIATHRTFSAAVVALENVPTATERAQEKRSTPSRQKRTFHTCDLESAVERLIPSSESLGSVLLLFHQFMVAEIDSDDDKLRIRVSKHELDRWAKALRDNHAHTLPVEEAKKYWIAADLDWSKLCLSANDHAAELPRHQQLRWRECCPRKAHHKALLALCGLEGLLRCEEENHEKRKPMDNEKEKRKQEAACAEVEGR</sequence>
<keyword evidence="2" id="KW-0732">Signal</keyword>